<keyword evidence="13" id="KW-0675">Receptor</keyword>
<feature type="compositionally biased region" description="Low complexity" evidence="10">
    <location>
        <begin position="59"/>
        <end position="71"/>
    </location>
</feature>
<keyword evidence="3 8" id="KW-1134">Transmembrane beta strand</keyword>
<dbReference type="Pfam" id="PF07715">
    <property type="entry name" value="Plug"/>
    <property type="match status" value="1"/>
</dbReference>
<evidence type="ECO:0000259" key="11">
    <source>
        <dbReference type="Pfam" id="PF00593"/>
    </source>
</evidence>
<dbReference type="InterPro" id="IPR012910">
    <property type="entry name" value="Plug_dom"/>
</dbReference>
<feature type="region of interest" description="Disordered" evidence="10">
    <location>
        <begin position="51"/>
        <end position="71"/>
    </location>
</feature>
<dbReference type="InterPro" id="IPR039426">
    <property type="entry name" value="TonB-dep_rcpt-like"/>
</dbReference>
<gene>
    <name evidence="13" type="ORF">HLH35_00805</name>
</gene>
<dbReference type="InterPro" id="IPR000531">
    <property type="entry name" value="Beta-barrel_TonB"/>
</dbReference>
<keyword evidence="6 8" id="KW-0472">Membrane</keyword>
<comment type="caution">
    <text evidence="13">The sequence shown here is derived from an EMBL/GenBank/DDBJ whole genome shotgun (WGS) entry which is preliminary data.</text>
</comment>
<feature type="domain" description="TonB-dependent receptor-like beta-barrel" evidence="11">
    <location>
        <begin position="221"/>
        <end position="720"/>
    </location>
</feature>
<evidence type="ECO:0000256" key="7">
    <source>
        <dbReference type="ARBA" id="ARBA00023237"/>
    </source>
</evidence>
<evidence type="ECO:0000259" key="12">
    <source>
        <dbReference type="Pfam" id="PF07715"/>
    </source>
</evidence>
<dbReference type="EMBL" id="JABEQE010000001">
    <property type="protein sequence ID" value="MBB2170666.1"/>
    <property type="molecule type" value="Genomic_DNA"/>
</dbReference>
<dbReference type="PROSITE" id="PS52016">
    <property type="entry name" value="TONB_DEPENDENT_REC_3"/>
    <property type="match status" value="1"/>
</dbReference>
<accession>A0A7W4NY71</accession>
<keyword evidence="4 8" id="KW-0812">Transmembrane</keyword>
<organism evidence="13 14">
    <name type="scientific">Gluconacetobacter asukensis</name>
    <dbReference type="NCBI Taxonomy" id="1017181"/>
    <lineage>
        <taxon>Bacteria</taxon>
        <taxon>Pseudomonadati</taxon>
        <taxon>Pseudomonadota</taxon>
        <taxon>Alphaproteobacteria</taxon>
        <taxon>Acetobacterales</taxon>
        <taxon>Acetobacteraceae</taxon>
        <taxon>Gluconacetobacter</taxon>
    </lineage>
</organism>
<evidence type="ECO:0000256" key="6">
    <source>
        <dbReference type="ARBA" id="ARBA00023136"/>
    </source>
</evidence>
<evidence type="ECO:0000256" key="10">
    <source>
        <dbReference type="SAM" id="MobiDB-lite"/>
    </source>
</evidence>
<comment type="subcellular location">
    <subcellularLocation>
        <location evidence="1 8">Cell outer membrane</location>
        <topology evidence="1 8">Multi-pass membrane protein</topology>
    </subcellularLocation>
</comment>
<evidence type="ECO:0000256" key="8">
    <source>
        <dbReference type="PROSITE-ProRule" id="PRU01360"/>
    </source>
</evidence>
<keyword evidence="14" id="KW-1185">Reference proteome</keyword>
<dbReference type="Gene3D" id="2.40.170.20">
    <property type="entry name" value="TonB-dependent receptor, beta-barrel domain"/>
    <property type="match status" value="1"/>
</dbReference>
<evidence type="ECO:0000256" key="9">
    <source>
        <dbReference type="RuleBase" id="RU003357"/>
    </source>
</evidence>
<keyword evidence="5 9" id="KW-0798">TonB box</keyword>
<reference evidence="13 14" key="1">
    <citation type="submission" date="2020-04" db="EMBL/GenBank/DDBJ databases">
        <title>Description of novel Gluconacetobacter.</title>
        <authorList>
            <person name="Sombolestani A."/>
        </authorList>
    </citation>
    <scope>NUCLEOTIDE SEQUENCE [LARGE SCALE GENOMIC DNA]</scope>
    <source>
        <strain evidence="13 14">LMG 27724</strain>
    </source>
</reference>
<dbReference type="Pfam" id="PF00593">
    <property type="entry name" value="TonB_dep_Rec_b-barrel"/>
    <property type="match status" value="1"/>
</dbReference>
<dbReference type="AlphaFoldDB" id="A0A7W4NY71"/>
<evidence type="ECO:0000256" key="5">
    <source>
        <dbReference type="ARBA" id="ARBA00023077"/>
    </source>
</evidence>
<protein>
    <submittedName>
        <fullName evidence="13">TonB-dependent receptor</fullName>
    </submittedName>
</protein>
<dbReference type="InterPro" id="IPR036942">
    <property type="entry name" value="Beta-barrel_TonB_sf"/>
</dbReference>
<keyword evidence="2 8" id="KW-0813">Transport</keyword>
<evidence type="ECO:0000313" key="14">
    <source>
        <dbReference type="Proteomes" id="UP000577891"/>
    </source>
</evidence>
<dbReference type="InterPro" id="IPR037066">
    <property type="entry name" value="Plug_dom_sf"/>
</dbReference>
<dbReference type="GO" id="GO:0044718">
    <property type="term" value="P:siderophore transmembrane transport"/>
    <property type="evidence" value="ECO:0007669"/>
    <property type="project" value="TreeGrafter"/>
</dbReference>
<evidence type="ECO:0000256" key="3">
    <source>
        <dbReference type="ARBA" id="ARBA00022452"/>
    </source>
</evidence>
<dbReference type="Proteomes" id="UP000577891">
    <property type="component" value="Unassembled WGS sequence"/>
</dbReference>
<evidence type="ECO:0000313" key="13">
    <source>
        <dbReference type="EMBL" id="MBB2170666.1"/>
    </source>
</evidence>
<proteinExistence type="inferred from homology"/>
<evidence type="ECO:0000256" key="2">
    <source>
        <dbReference type="ARBA" id="ARBA00022448"/>
    </source>
</evidence>
<evidence type="ECO:0000256" key="1">
    <source>
        <dbReference type="ARBA" id="ARBA00004571"/>
    </source>
</evidence>
<evidence type="ECO:0000256" key="4">
    <source>
        <dbReference type="ARBA" id="ARBA00022692"/>
    </source>
</evidence>
<dbReference type="SUPFAM" id="SSF56935">
    <property type="entry name" value="Porins"/>
    <property type="match status" value="1"/>
</dbReference>
<comment type="similarity">
    <text evidence="8 9">Belongs to the TonB-dependent receptor family.</text>
</comment>
<sequence>MPRSFSRRSAWPRRAGRFSQSARVLLGPSALALMQAGPLAASAWADDSHARRAADHAPHAAPAQKTAPAAARTAPVAAAAPVKGEDIVVATHRLSPADQARAQLDSLPGAATVIDAKQVLRGRNLTNADALAFQPGVFAQSSGGGDGLRLSIRGSGIQVGTNYFRSGLLMMFDGLPVTTPAGTPYELFEPLGLRYTEVLRGANAFDYGGLQLGGGINYVTQTGYDAQTYQARVEAGSFGYNKEQLSSGKVIGKADYYISVTNSYRGGYQTETQANSFGVNANFGYHFNDRVSTRFFFRYRQTENGYPGYLTRDQILENPKQAQAPYRAWHSVRIQPGTKFYGNMTTFQIDDQSKLELGFDYQDAPIDIQNVKFSQIWGYKTVAGVLNYTRHDVLAGHKSDTQLGFMDTSDLEAWQTNRVRVQTANLVGLPIGQILRHVTYGGTENYFHLRNNTELFHNFWLTTAAAVAFIQKSSGVPYPYTAAGANFKQSSVNFVPRGGFRYVISPHVELYGNVSRSIQPPNDWNLNYAGPYFTGNTPQSGMNSGAGKLRNQTATTYEIGTTGHAWRNKWSLTYYHSDVRNELLSVMTPASQAIGASIYGNASPTTHQGVEASLETTLYEWAGNTLSLRQAYTWQDFRFRHDAVFGSNRLPGIPEHFYQGEIHLDTKAGFYAGFNAQVSSKVGAAYDETYFAPSYHIYNLNIGYDWPGKHRQVFLSVNNLANTHYAAIVVPGYIAAGKQLAVMQPGDGLGVFAGLSLGFN</sequence>
<keyword evidence="7 8" id="KW-0998">Cell outer membrane</keyword>
<feature type="domain" description="TonB-dependent receptor plug" evidence="12">
    <location>
        <begin position="105"/>
        <end position="214"/>
    </location>
</feature>
<dbReference type="GO" id="GO:0015344">
    <property type="term" value="F:siderophore uptake transmembrane transporter activity"/>
    <property type="evidence" value="ECO:0007669"/>
    <property type="project" value="TreeGrafter"/>
</dbReference>
<name>A0A7W4NY71_9PROT</name>
<dbReference type="PANTHER" id="PTHR30069:SF28">
    <property type="entry name" value="TONB-DEPENDENT RECEPTOR YNCD-RELATED"/>
    <property type="match status" value="1"/>
</dbReference>
<dbReference type="Gene3D" id="2.170.130.10">
    <property type="entry name" value="TonB-dependent receptor, plug domain"/>
    <property type="match status" value="1"/>
</dbReference>
<dbReference type="PANTHER" id="PTHR30069">
    <property type="entry name" value="TONB-DEPENDENT OUTER MEMBRANE RECEPTOR"/>
    <property type="match status" value="1"/>
</dbReference>
<dbReference type="GO" id="GO:0009279">
    <property type="term" value="C:cell outer membrane"/>
    <property type="evidence" value="ECO:0007669"/>
    <property type="project" value="UniProtKB-SubCell"/>
</dbReference>